<evidence type="ECO:0000313" key="1">
    <source>
        <dbReference type="EMBL" id="MDZ5610507.1"/>
    </source>
</evidence>
<gene>
    <name evidence="1" type="ORF">U2I54_26720</name>
</gene>
<sequence length="399" mass="46703">MNDEEFNSLWDKCMGNKYRKELEHIHSALTVGGLFCKTKKQEFINTILMKDIVNENFKTVIFDATALIDPDYASSEGNAYEDVIRFINIENARRFDNITFKFNQSHKVNKTQFGSKKYLVGACVKFIENMQKNKATYVVTYREVAAKMLKELNDRKNVLVNTNKEELSRATNKVEIVADEDTIFYFGNTKGSNKAKDCVQMVQFGWNTLPDYVYATKYLCTDFNKKKMKDILQKCSNPEIAEVFSEYLTHGDEYKFKNKSLYLYQNYSMLTDFVQEVFRTKLRNYDCEEKIEINCFQVDKVLISMVQQLFPGCETKTNHDELNCFAEEKVVSRKNGDKSIILKEFIDNWPIGQEMTTKDIYEGAGLTAKDFDNLKSKNIFFKNLFEKYKVRRGRFIKTL</sequence>
<protein>
    <submittedName>
        <fullName evidence="1">Uncharacterized protein</fullName>
    </submittedName>
</protein>
<reference evidence="2" key="1">
    <citation type="submission" date="2023-11" db="EMBL/GenBank/DDBJ databases">
        <title>Genome Sequence of Bacillus pseudomycoides stain BUPM19.</title>
        <authorList>
            <person name="Farhat A."/>
        </authorList>
    </citation>
    <scope>NUCLEOTIDE SEQUENCE [LARGE SCALE GENOMIC DNA]</scope>
    <source>
        <strain evidence="2">BUPM19</strain>
    </source>
</reference>
<dbReference type="Proteomes" id="UP001291930">
    <property type="component" value="Unassembled WGS sequence"/>
</dbReference>
<keyword evidence="2" id="KW-1185">Reference proteome</keyword>
<dbReference type="EMBL" id="JAXOVW010000167">
    <property type="protein sequence ID" value="MDZ5610507.1"/>
    <property type="molecule type" value="Genomic_DNA"/>
</dbReference>
<comment type="caution">
    <text evidence="1">The sequence shown here is derived from an EMBL/GenBank/DDBJ whole genome shotgun (WGS) entry which is preliminary data.</text>
</comment>
<organism evidence="1 2">
    <name type="scientific">Bacillus bingmayongensis</name>
    <dbReference type="NCBI Taxonomy" id="1150157"/>
    <lineage>
        <taxon>Bacteria</taxon>
        <taxon>Bacillati</taxon>
        <taxon>Bacillota</taxon>
        <taxon>Bacilli</taxon>
        <taxon>Bacillales</taxon>
        <taxon>Bacillaceae</taxon>
        <taxon>Bacillus</taxon>
    </lineage>
</organism>
<proteinExistence type="predicted"/>
<name>A0ABU5K513_9BACI</name>
<accession>A0ABU5K513</accession>
<dbReference type="RefSeq" id="WP_374219710.1">
    <property type="nucleotide sequence ID" value="NZ_JAXOVW010000167.1"/>
</dbReference>
<evidence type="ECO:0000313" key="2">
    <source>
        <dbReference type="Proteomes" id="UP001291930"/>
    </source>
</evidence>